<organism evidence="2 3">
    <name type="scientific">Rubroshorea leprosula</name>
    <dbReference type="NCBI Taxonomy" id="152421"/>
    <lineage>
        <taxon>Eukaryota</taxon>
        <taxon>Viridiplantae</taxon>
        <taxon>Streptophyta</taxon>
        <taxon>Embryophyta</taxon>
        <taxon>Tracheophyta</taxon>
        <taxon>Spermatophyta</taxon>
        <taxon>Magnoliopsida</taxon>
        <taxon>eudicotyledons</taxon>
        <taxon>Gunneridae</taxon>
        <taxon>Pentapetalae</taxon>
        <taxon>rosids</taxon>
        <taxon>malvids</taxon>
        <taxon>Malvales</taxon>
        <taxon>Dipterocarpaceae</taxon>
        <taxon>Rubroshorea</taxon>
    </lineage>
</organism>
<accession>A0AAV5ISC8</accession>
<evidence type="ECO:0000313" key="2">
    <source>
        <dbReference type="EMBL" id="GKV00818.1"/>
    </source>
</evidence>
<dbReference type="Proteomes" id="UP001054252">
    <property type="component" value="Unassembled WGS sequence"/>
</dbReference>
<protein>
    <submittedName>
        <fullName evidence="2">Uncharacterized protein</fullName>
    </submittedName>
</protein>
<sequence length="52" mass="6056">MAKNFPLIDSVINQNWSDILSTMVGLLVYLPYLSYFTLPVYESVKYVYELFG</sequence>
<dbReference type="AlphaFoldDB" id="A0AAV5ISC8"/>
<proteinExistence type="predicted"/>
<dbReference type="EMBL" id="BPVZ01000016">
    <property type="protein sequence ID" value="GKV00818.1"/>
    <property type="molecule type" value="Genomic_DNA"/>
</dbReference>
<comment type="caution">
    <text evidence="2">The sequence shown here is derived from an EMBL/GenBank/DDBJ whole genome shotgun (WGS) entry which is preliminary data.</text>
</comment>
<gene>
    <name evidence="2" type="ORF">SLEP1_g13442</name>
</gene>
<keyword evidence="3" id="KW-1185">Reference proteome</keyword>
<evidence type="ECO:0000256" key="1">
    <source>
        <dbReference type="SAM" id="Phobius"/>
    </source>
</evidence>
<reference evidence="2 3" key="1">
    <citation type="journal article" date="2021" name="Commun. Biol.">
        <title>The genome of Shorea leprosula (Dipterocarpaceae) highlights the ecological relevance of drought in aseasonal tropical rainforests.</title>
        <authorList>
            <person name="Ng K.K.S."/>
            <person name="Kobayashi M.J."/>
            <person name="Fawcett J.A."/>
            <person name="Hatakeyama M."/>
            <person name="Paape T."/>
            <person name="Ng C.H."/>
            <person name="Ang C.C."/>
            <person name="Tnah L.H."/>
            <person name="Lee C.T."/>
            <person name="Nishiyama T."/>
            <person name="Sese J."/>
            <person name="O'Brien M.J."/>
            <person name="Copetti D."/>
            <person name="Mohd Noor M.I."/>
            <person name="Ong R.C."/>
            <person name="Putra M."/>
            <person name="Sireger I.Z."/>
            <person name="Indrioko S."/>
            <person name="Kosugi Y."/>
            <person name="Izuno A."/>
            <person name="Isagi Y."/>
            <person name="Lee S.L."/>
            <person name="Shimizu K.K."/>
        </authorList>
    </citation>
    <scope>NUCLEOTIDE SEQUENCE [LARGE SCALE GENOMIC DNA]</scope>
    <source>
        <strain evidence="2">214</strain>
    </source>
</reference>
<keyword evidence="1" id="KW-1133">Transmembrane helix</keyword>
<feature type="transmembrane region" description="Helical" evidence="1">
    <location>
        <begin position="20"/>
        <end position="41"/>
    </location>
</feature>
<name>A0AAV5ISC8_9ROSI</name>
<keyword evidence="1" id="KW-0812">Transmembrane</keyword>
<keyword evidence="1" id="KW-0472">Membrane</keyword>
<evidence type="ECO:0000313" key="3">
    <source>
        <dbReference type="Proteomes" id="UP001054252"/>
    </source>
</evidence>